<accession>A0A5H2XVL8</accession>
<proteinExistence type="predicted"/>
<name>A0A5H2XVL8_PRUDU</name>
<dbReference type="EMBL" id="AP020607">
    <property type="protein sequence ID" value="BBN68071.1"/>
    <property type="molecule type" value="Genomic_DNA"/>
</dbReference>
<sequence>MKETRNDNQVAGSTSSKSKVAQVGASCNALFPSNCTSGRNLEKLVLIDSTREQGSEELVVNVVFDLEGHDSAFFSIANIRRAAAASTEDNIHEEGKETGNADKSSNLKCYPQSRRSLCRKVQFIGSDIFGSGNPSTQALDKLRQLNLWRLPMLSHIWEKGL</sequence>
<protein>
    <submittedName>
        <fullName evidence="2">NB-ARC domain-containing disease resistance protein</fullName>
    </submittedName>
</protein>
<evidence type="ECO:0000313" key="2">
    <source>
        <dbReference type="EMBL" id="BBN68071.1"/>
    </source>
</evidence>
<reference evidence="2" key="1">
    <citation type="journal article" date="2019" name="Science">
        <title>Mutation of a bHLH transcription factor allowed almond domestication.</title>
        <authorList>
            <person name="Sanchez-Perez R."/>
            <person name="Pavan S."/>
            <person name="Mazzeo R."/>
            <person name="Moldovan C."/>
            <person name="Aiese Cigliano R."/>
            <person name="Del Cueto J."/>
            <person name="Ricciardi F."/>
            <person name="Lotti C."/>
            <person name="Ricciardi L."/>
            <person name="Dicenta F."/>
            <person name="Lopez-Marques R.L."/>
            <person name="Lindberg Moller B."/>
        </authorList>
    </citation>
    <scope>NUCLEOTIDE SEQUENCE</scope>
</reference>
<feature type="region of interest" description="Disordered" evidence="1">
    <location>
        <begin position="86"/>
        <end position="107"/>
    </location>
</feature>
<feature type="compositionally biased region" description="Basic and acidic residues" evidence="1">
    <location>
        <begin position="89"/>
        <end position="100"/>
    </location>
</feature>
<organism evidence="2">
    <name type="scientific">Prunus dulcis</name>
    <name type="common">Almond</name>
    <name type="synonym">Amygdalus dulcis</name>
    <dbReference type="NCBI Taxonomy" id="3755"/>
    <lineage>
        <taxon>Eukaryota</taxon>
        <taxon>Viridiplantae</taxon>
        <taxon>Streptophyta</taxon>
        <taxon>Embryophyta</taxon>
        <taxon>Tracheophyta</taxon>
        <taxon>Spermatophyta</taxon>
        <taxon>Magnoliopsida</taxon>
        <taxon>eudicotyledons</taxon>
        <taxon>Gunneridae</taxon>
        <taxon>Pentapetalae</taxon>
        <taxon>rosids</taxon>
        <taxon>fabids</taxon>
        <taxon>Rosales</taxon>
        <taxon>Rosaceae</taxon>
        <taxon>Amygdaloideae</taxon>
        <taxon>Amygdaleae</taxon>
        <taxon>Prunus</taxon>
    </lineage>
</organism>
<evidence type="ECO:0000256" key="1">
    <source>
        <dbReference type="SAM" id="MobiDB-lite"/>
    </source>
</evidence>
<dbReference type="AlphaFoldDB" id="A0A5H2XVL8"/>
<gene>
    <name evidence="2" type="ORF">Prudu_270S000400</name>
</gene>
<feature type="non-terminal residue" evidence="2">
    <location>
        <position position="161"/>
    </location>
</feature>